<dbReference type="SUPFAM" id="SSF56784">
    <property type="entry name" value="HAD-like"/>
    <property type="match status" value="1"/>
</dbReference>
<dbReference type="GO" id="GO:0016787">
    <property type="term" value="F:hydrolase activity"/>
    <property type="evidence" value="ECO:0007669"/>
    <property type="project" value="UniProtKB-KW"/>
</dbReference>
<accession>A0A061SVT2</accession>
<protein>
    <submittedName>
        <fullName evidence="5">Hydrolase</fullName>
    </submittedName>
</protein>
<dbReference type="Proteomes" id="UP000027337">
    <property type="component" value="Unassembled WGS sequence"/>
</dbReference>
<comment type="caution">
    <text evidence="5">The sequence shown here is derived from an EMBL/GenBank/DDBJ whole genome shotgun (WGS) entry which is preliminary data.</text>
</comment>
<evidence type="ECO:0000256" key="2">
    <source>
        <dbReference type="ARBA" id="ARBA00006171"/>
    </source>
</evidence>
<dbReference type="SFLD" id="SFLDS00003">
    <property type="entry name" value="Haloacid_Dehalogenase"/>
    <property type="match status" value="1"/>
</dbReference>
<dbReference type="PANTHER" id="PTHR46193">
    <property type="entry name" value="6-PHOSPHOGLUCONATE PHOSPHATASE"/>
    <property type="match status" value="1"/>
</dbReference>
<dbReference type="SFLD" id="SFLDG01129">
    <property type="entry name" value="C1.5:_HAD__Beta-PGM__Phosphata"/>
    <property type="match status" value="1"/>
</dbReference>
<dbReference type="InterPro" id="IPR023198">
    <property type="entry name" value="PGP-like_dom2"/>
</dbReference>
<comment type="similarity">
    <text evidence="2">Belongs to the HAD-like hydrolase superfamily. CbbY/CbbZ/Gph/YieH family.</text>
</comment>
<dbReference type="PANTHER" id="PTHR46193:SF10">
    <property type="entry name" value="6-PHOSPHOGLUCONATE PHOSPHATASE"/>
    <property type="match status" value="1"/>
</dbReference>
<dbReference type="NCBIfam" id="TIGR01509">
    <property type="entry name" value="HAD-SF-IA-v3"/>
    <property type="match status" value="1"/>
</dbReference>
<dbReference type="AlphaFoldDB" id="A0A061SVT2"/>
<dbReference type="GO" id="GO:0046872">
    <property type="term" value="F:metal ion binding"/>
    <property type="evidence" value="ECO:0007669"/>
    <property type="project" value="UniProtKB-KW"/>
</dbReference>
<sequence>MATADYILFDCDGVLVDSEPLTQAVLQQNFARHGLMIKTEDIGRLFVGGTMEGAMKSARVLGAELPDDWLLQIHAEVFAVLDAQCEVIPGVPDLLDQLDRAGIGYATCSNGPMEKMRVTLGRCGLWDRFEGRIFSAHDCPAAKPAPDVFLKAAFHAHVAPARCTVIEDSATGAKAGRAAGMTCFGFHADADPEKLRPFCDALFTDMAEVPALLNLT</sequence>
<reference evidence="5 6" key="1">
    <citation type="journal article" date="2014" name="Genome Announc.">
        <title>Draft Genome Sequences of Two Isolates of the Roseobacter Group, Sulfitobacter sp. Strains 3SOLIMAR09 and 1FIGIMAR09, from Harbors of Mallorca Island (Mediterranean Sea).</title>
        <authorList>
            <person name="Mas-Llado M."/>
            <person name="Pina-Villalonga J.M."/>
            <person name="Brunet-Galmes I."/>
            <person name="Nogales B."/>
            <person name="Bosch R."/>
        </authorList>
    </citation>
    <scope>NUCLEOTIDE SEQUENCE [LARGE SCALE GENOMIC DNA]</scope>
    <source>
        <strain evidence="5 6">1FIGIMAR09</strain>
    </source>
</reference>
<dbReference type="Pfam" id="PF00702">
    <property type="entry name" value="Hydrolase"/>
    <property type="match status" value="1"/>
</dbReference>
<dbReference type="Gene3D" id="3.40.50.1000">
    <property type="entry name" value="HAD superfamily/HAD-like"/>
    <property type="match status" value="1"/>
</dbReference>
<dbReference type="STRING" id="83219.PM02_08080"/>
<keyword evidence="6" id="KW-1185">Reference proteome</keyword>
<keyword evidence="4" id="KW-0460">Magnesium</keyword>
<dbReference type="InterPro" id="IPR006439">
    <property type="entry name" value="HAD-SF_hydro_IA"/>
</dbReference>
<dbReference type="InterPro" id="IPR023214">
    <property type="entry name" value="HAD_sf"/>
</dbReference>
<name>A0A061SVT2_9RHOB</name>
<evidence type="ECO:0000313" key="5">
    <source>
        <dbReference type="EMBL" id="KAJ03764.1"/>
    </source>
</evidence>
<keyword evidence="5" id="KW-0378">Hydrolase</keyword>
<dbReference type="RefSeq" id="WP_037907079.1">
    <property type="nucleotide sequence ID" value="NZ_JEMU01000005.1"/>
</dbReference>
<evidence type="ECO:0000256" key="4">
    <source>
        <dbReference type="ARBA" id="ARBA00022842"/>
    </source>
</evidence>
<evidence type="ECO:0000256" key="1">
    <source>
        <dbReference type="ARBA" id="ARBA00001946"/>
    </source>
</evidence>
<dbReference type="InterPro" id="IPR051600">
    <property type="entry name" value="Beta-PGM-like"/>
</dbReference>
<dbReference type="Gene3D" id="1.10.150.240">
    <property type="entry name" value="Putative phosphatase, domain 2"/>
    <property type="match status" value="1"/>
</dbReference>
<evidence type="ECO:0000256" key="3">
    <source>
        <dbReference type="ARBA" id="ARBA00022723"/>
    </source>
</evidence>
<comment type="cofactor">
    <cofactor evidence="1">
        <name>Mg(2+)</name>
        <dbReference type="ChEBI" id="CHEBI:18420"/>
    </cofactor>
</comment>
<dbReference type="InterPro" id="IPR036412">
    <property type="entry name" value="HAD-like_sf"/>
</dbReference>
<organism evidence="5 6">
    <name type="scientific">Sulfitobacter mediterraneus</name>
    <dbReference type="NCBI Taxonomy" id="83219"/>
    <lineage>
        <taxon>Bacteria</taxon>
        <taxon>Pseudomonadati</taxon>
        <taxon>Pseudomonadota</taxon>
        <taxon>Alphaproteobacteria</taxon>
        <taxon>Rhodobacterales</taxon>
        <taxon>Roseobacteraceae</taxon>
        <taxon>Sulfitobacter</taxon>
    </lineage>
</organism>
<gene>
    <name evidence="5" type="ORF">PM02_08080</name>
</gene>
<dbReference type="EMBL" id="JEMU01000005">
    <property type="protein sequence ID" value="KAJ03764.1"/>
    <property type="molecule type" value="Genomic_DNA"/>
</dbReference>
<proteinExistence type="inferred from homology"/>
<keyword evidence="3" id="KW-0479">Metal-binding</keyword>
<dbReference type="eggNOG" id="COG0637">
    <property type="taxonomic scope" value="Bacteria"/>
</dbReference>
<evidence type="ECO:0000313" key="6">
    <source>
        <dbReference type="Proteomes" id="UP000027337"/>
    </source>
</evidence>